<evidence type="ECO:0000259" key="1">
    <source>
        <dbReference type="Pfam" id="PF18915"/>
    </source>
</evidence>
<accession>A0A2M8GM67</accession>
<name>A0A2M8GM67_9BACT</name>
<organism evidence="2 3">
    <name type="scientific">Candidatus Roizmanbacteria bacterium CG_4_8_14_3_um_filter_36_10</name>
    <dbReference type="NCBI Taxonomy" id="1974834"/>
    <lineage>
        <taxon>Bacteria</taxon>
        <taxon>Candidatus Roizmaniibacteriota</taxon>
    </lineage>
</organism>
<sequence length="181" mass="20527">MLKISAKAIFLSLFFVGVIVSFYLVNLAEQGVAYGQEKVVYALPYPGILPDHPLYFAKVVRDKLMEWMTRDYLKKADLYRLFSDKRVNMATFLIKKGKNKLAITTFSKGEKYFLKIPSLLLDSKKQGVAPSSELIDSLKLSNAKHRELATELLKSVSPSQIAAVEEILKLNQEIKNKLNQL</sequence>
<comment type="caution">
    <text evidence="2">The sequence shown here is derived from an EMBL/GenBank/DDBJ whole genome shotgun (WGS) entry which is preliminary data.</text>
</comment>
<gene>
    <name evidence="2" type="ORF">CO007_03555</name>
</gene>
<dbReference type="Pfam" id="PF18915">
    <property type="entry name" value="DUF5667"/>
    <property type="match status" value="1"/>
</dbReference>
<evidence type="ECO:0000313" key="2">
    <source>
        <dbReference type="EMBL" id="PJC81650.1"/>
    </source>
</evidence>
<feature type="domain" description="DUF5667" evidence="1">
    <location>
        <begin position="47"/>
        <end position="129"/>
    </location>
</feature>
<proteinExistence type="predicted"/>
<dbReference type="InterPro" id="IPR043725">
    <property type="entry name" value="DUF5667"/>
</dbReference>
<dbReference type="AlphaFoldDB" id="A0A2M8GM67"/>
<reference evidence="3" key="1">
    <citation type="submission" date="2017-09" db="EMBL/GenBank/DDBJ databases">
        <title>Depth-based differentiation of microbial function through sediment-hosted aquifers and enrichment of novel symbionts in the deep terrestrial subsurface.</title>
        <authorList>
            <person name="Probst A.J."/>
            <person name="Ladd B."/>
            <person name="Jarett J.K."/>
            <person name="Geller-Mcgrath D.E."/>
            <person name="Sieber C.M.K."/>
            <person name="Emerson J.B."/>
            <person name="Anantharaman K."/>
            <person name="Thomas B.C."/>
            <person name="Malmstrom R."/>
            <person name="Stieglmeier M."/>
            <person name="Klingl A."/>
            <person name="Woyke T."/>
            <person name="Ryan C.M."/>
            <person name="Banfield J.F."/>
        </authorList>
    </citation>
    <scope>NUCLEOTIDE SEQUENCE [LARGE SCALE GENOMIC DNA]</scope>
</reference>
<evidence type="ECO:0000313" key="3">
    <source>
        <dbReference type="Proteomes" id="UP000229370"/>
    </source>
</evidence>
<dbReference type="EMBL" id="PFQK01000057">
    <property type="protein sequence ID" value="PJC81650.1"/>
    <property type="molecule type" value="Genomic_DNA"/>
</dbReference>
<dbReference type="Proteomes" id="UP000229370">
    <property type="component" value="Unassembled WGS sequence"/>
</dbReference>
<protein>
    <recommendedName>
        <fullName evidence="1">DUF5667 domain-containing protein</fullName>
    </recommendedName>
</protein>